<comment type="cofactor">
    <cofactor evidence="1">
        <name>Mg(2+)</name>
        <dbReference type="ChEBI" id="CHEBI:18420"/>
    </cofactor>
</comment>
<dbReference type="Gene3D" id="3.40.190.10">
    <property type="entry name" value="Periplasmic binding protein-like II"/>
    <property type="match status" value="1"/>
</dbReference>
<dbReference type="SUPFAM" id="SSF48371">
    <property type="entry name" value="ARM repeat"/>
    <property type="match status" value="1"/>
</dbReference>
<accession>A0A9P1DVJ8</accession>
<dbReference type="Proteomes" id="UP001152797">
    <property type="component" value="Unassembled WGS sequence"/>
</dbReference>
<dbReference type="Gene3D" id="1.25.10.10">
    <property type="entry name" value="Leucine-rich Repeat Variant"/>
    <property type="match status" value="1"/>
</dbReference>
<feature type="transmembrane region" description="Helical" evidence="5">
    <location>
        <begin position="1174"/>
        <end position="1193"/>
    </location>
</feature>
<feature type="domain" description="Ionotropic glutamate receptor C-terminal" evidence="6">
    <location>
        <begin position="1175"/>
        <end position="1437"/>
    </location>
</feature>
<dbReference type="InterPro" id="IPR002539">
    <property type="entry name" value="MaoC-like_dom"/>
</dbReference>
<dbReference type="SUPFAM" id="SSF51621">
    <property type="entry name" value="Phosphoenolpyruvate/pyruvate domain"/>
    <property type="match status" value="1"/>
</dbReference>
<evidence type="ECO:0000259" key="6">
    <source>
        <dbReference type="Pfam" id="PF00060"/>
    </source>
</evidence>
<dbReference type="InterPro" id="IPR016024">
    <property type="entry name" value="ARM-type_fold"/>
</dbReference>
<evidence type="ECO:0000256" key="4">
    <source>
        <dbReference type="SAM" id="MobiDB-lite"/>
    </source>
</evidence>
<dbReference type="GO" id="GO:0006107">
    <property type="term" value="P:oxaloacetate metabolic process"/>
    <property type="evidence" value="ECO:0007669"/>
    <property type="project" value="TreeGrafter"/>
</dbReference>
<evidence type="ECO:0000313" key="9">
    <source>
        <dbReference type="EMBL" id="CAI4017016.1"/>
    </source>
</evidence>
<evidence type="ECO:0000256" key="5">
    <source>
        <dbReference type="SAM" id="Phobius"/>
    </source>
</evidence>
<evidence type="ECO:0000313" key="11">
    <source>
        <dbReference type="Proteomes" id="UP001152797"/>
    </source>
</evidence>
<name>A0A9P1DVJ8_9DINO</name>
<dbReference type="InterPro" id="IPR005000">
    <property type="entry name" value="Aldolase/citrate-lyase_domain"/>
</dbReference>
<sequence length="2065" mass="225325">MAFHLSRLRAARRLRSLHFVPGGSQKFLDKALASRADALIIDLEDSVLPAEKPAARAEVGKWMASTHWGDKTVCVRINPLDTQLWEEDVEMTMKAEKPDMLVVPKVSSRDDLEKLGEKLSKVEQKLGREVGATTVLPIVSEVPEAPLRANEIARHPRVEAITWGAEDLSAELGAKRRRDGAGEYLEVFQLCRSLTLLAAKGAKVQAIDTVYTSLKDLNGLRSESEKSADTGFDGKLTIHPDQIDVVNAAFSPSLKEVAEAKELLEAAKSQPGAFRFKGQMVDIPHFKQAQRILDRADFAGSSESPSPPTWPEGPYHGKWLEELTEGLIIPHALTRTVTETDNLMFTTMTLNPARLHLDYESAKGTQFGQPLVNSMFTVALLVGMSVLETTHGTTIANLGFEEVLFPRPVFFGDTLRAETEVMKNRPSSSNPTRGIVTFEHRAFNQKGELVCKARRNAMMRKRLMSLAKEGSTSLFAKSLAPGRPCVKRWSDEAAAEPRLAERARAQTSLRAESFGAALARARRWGSDRLSCSSRSSAGGSGSHSMLSRGYLDRMRGMGARQSSAPSRASRDVAVQAQSCVSTMSSLGLDTAASMADTLPASGKAGIRSPRTPNLTLPQMGAVAMAESTDSATAKVERQRVEVRKPREDVQVHSPGFTRSPQSPQMCLASPRVDLQSNSRGARHKDPVDLARAFAHGHLNGANPRNEASKVGPRIETRLVTSVDTEKAMAMEAMERVETETKAVRAVSAVSVVSEDVASRLHHSEPVVRQAAAAALGALGEVAAEHVRQLASLIEDVDSGVRRAAAIALGNLGQRAVGHADAFLLILCFKLSLLGLVAQLLRGVAQTAVAGNTTTESNLAGAAMASSACLRGEVGGLGGRCAVLTSRVLPLFAVFDLLFSPMRVHDPSVLQFIESIMSRTQSSFLGRLVKALLPEVKWLHRNGLTIQEHQGMLQVPTPKGLLVYNHTETFGSYCAAWDARLPGLCASLGECQQSYCYVDPSNCSTASYPTSYFPQLGLQYSYLTCGDSESQEDFVKQIRTQLTGQTFRFAYPASSRPWHYEQYGGWTGSVASFFQQLSTTAGFQTVQKTVSQASLSLFASPWDACVHDVQMQLIDFCISVVMETDTRRQMATFTSPILAGNMKLMVKKEVADNRWDPALGYESVWFSFLKPFSPMLWLLVASLVSTAGVFFYWVEEEDGSCSCSCLHPRRALRGLSAICEGLQYGTLAFFAGGDLGGAKVDDTKTRAGSAIRVGFAVFTMVMVATYTANLAQLLVVNAQQTTGITSVKDCDPPSAICQKVCVLQIQLSLVGAQHPTMDVVTFPNSGDLFAGLSNGDCQAAIVPEHDVLARSDFQESMCANGFHLVGDAIFTVYVGFAVRPDLVNALSYYTLTMVYQGIFASTYEQFRYKKIDTCLDEVSEVEEGQLTALDMAGVCLLFTVFLLIAVGLRLAKRGVHRVRSTISMLSEIEKIQNESKTLEIPNDSLEIVPGLPVGPVGLVPGRDGCFIPVCQSSCSEDPFFLHPLAFFSLIFMPAMSQDELTRLVAFREEATLEELEDVRDRRFCDPKYVTSFLSNLANAGLIELAANAVTSLLKASLQVNVYHYSVLAAAFARRTSWERTLETLNNMSVCHGLMPNQWTYSTAVRCIGGQWQRAVAVLAGMRGRFLSPSAVVLGASMKSSSAGHMWQAAFQLLARLAFSHGMQPGEATFNSAIPLKGGLWMAGLGVMLQMYRRGILADVITWNSCIASTRDEPTSWFVSIHFLQSMANLGIRPSLPSFDTAASVQDWRRSLLLARGLAGLGSALCHSEWCLAMDLLCAFPTSSLQSDSLSVNQVIRSMENWRWAVRLFSSDARDLIGANSALGVCGEHGHWGVALALLQSAVLKRLHPDAVSSTEVMSSLERCCHWKSVLAMLPRSILASCSTDVRDRQKYTCAIVACSSASFWEKAVELFEEMAVLRFLDSISLNAVLESFSFSATAWSNALAFLRGSGTWSLKADPVSCRATISACEKVGCWRHASTLMRWCQDVKLHFDQMIYNSAISSCEKAQWMAVAWTDSGQKWCHCCQL</sequence>
<protein>
    <submittedName>
        <fullName evidence="10">(3S)-malyl-CoA thioesterase ((3S)-malyl-Co A thiolesterase)</fullName>
    </submittedName>
</protein>
<dbReference type="Gene3D" id="1.25.40.10">
    <property type="entry name" value="Tetratricopeptide repeat domain"/>
    <property type="match status" value="2"/>
</dbReference>
<dbReference type="InterPro" id="IPR001320">
    <property type="entry name" value="Iontro_rcpt_C"/>
</dbReference>
<dbReference type="SUPFAM" id="SSF53850">
    <property type="entry name" value="Periplasmic binding protein-like II"/>
    <property type="match status" value="1"/>
</dbReference>
<dbReference type="PANTHER" id="PTHR32308:SF0">
    <property type="entry name" value="HPCH_HPAI ALDOLASE_CITRATE LYASE DOMAIN-CONTAINING PROTEIN"/>
    <property type="match status" value="1"/>
</dbReference>
<dbReference type="InterPro" id="IPR040442">
    <property type="entry name" value="Pyrv_kinase-like_dom_sf"/>
</dbReference>
<dbReference type="InterPro" id="IPR029069">
    <property type="entry name" value="HotDog_dom_sf"/>
</dbReference>
<keyword evidence="5" id="KW-0472">Membrane</keyword>
<dbReference type="InterPro" id="IPR011989">
    <property type="entry name" value="ARM-like"/>
</dbReference>
<evidence type="ECO:0000259" key="8">
    <source>
        <dbReference type="Pfam" id="PF03328"/>
    </source>
</evidence>
<dbReference type="EMBL" id="CAMXCT010006615">
    <property type="protein sequence ID" value="CAI4017016.1"/>
    <property type="molecule type" value="Genomic_DNA"/>
</dbReference>
<evidence type="ECO:0000313" key="10">
    <source>
        <dbReference type="EMBL" id="CAL4804328.1"/>
    </source>
</evidence>
<proteinExistence type="predicted"/>
<dbReference type="Pfam" id="PF01575">
    <property type="entry name" value="MaoC_dehydratas"/>
    <property type="match status" value="1"/>
</dbReference>
<reference evidence="10 11" key="2">
    <citation type="submission" date="2024-05" db="EMBL/GenBank/DDBJ databases">
        <authorList>
            <person name="Chen Y."/>
            <person name="Shah S."/>
            <person name="Dougan E. K."/>
            <person name="Thang M."/>
            <person name="Chan C."/>
        </authorList>
    </citation>
    <scope>NUCLEOTIDE SEQUENCE [LARGE SCALE GENOMIC DNA]</scope>
</reference>
<dbReference type="GO" id="GO:0015276">
    <property type="term" value="F:ligand-gated monoatomic ion channel activity"/>
    <property type="evidence" value="ECO:0007669"/>
    <property type="project" value="InterPro"/>
</dbReference>
<keyword evidence="3" id="KW-0460">Magnesium</keyword>
<dbReference type="Pfam" id="PF03328">
    <property type="entry name" value="HpcH_HpaI"/>
    <property type="match status" value="1"/>
</dbReference>
<keyword evidence="2" id="KW-0479">Metal-binding</keyword>
<dbReference type="GO" id="GO:0000287">
    <property type="term" value="F:magnesium ion binding"/>
    <property type="evidence" value="ECO:0007669"/>
    <property type="project" value="TreeGrafter"/>
</dbReference>
<dbReference type="Gene3D" id="3.20.20.60">
    <property type="entry name" value="Phosphoenolpyruvate-binding domains"/>
    <property type="match status" value="1"/>
</dbReference>
<dbReference type="EMBL" id="CAMXCT030006615">
    <property type="protein sequence ID" value="CAL4804328.1"/>
    <property type="molecule type" value="Genomic_DNA"/>
</dbReference>
<dbReference type="OrthoDB" id="1773at2759"/>
<organism evidence="9">
    <name type="scientific">Cladocopium goreaui</name>
    <dbReference type="NCBI Taxonomy" id="2562237"/>
    <lineage>
        <taxon>Eukaryota</taxon>
        <taxon>Sar</taxon>
        <taxon>Alveolata</taxon>
        <taxon>Dinophyceae</taxon>
        <taxon>Suessiales</taxon>
        <taxon>Symbiodiniaceae</taxon>
        <taxon>Cladocopium</taxon>
    </lineage>
</organism>
<dbReference type="PANTHER" id="PTHR32308">
    <property type="entry name" value="LYASE BETA SUBUNIT, PUTATIVE (AFU_ORTHOLOGUE AFUA_4G13030)-RELATED"/>
    <property type="match status" value="1"/>
</dbReference>
<keyword evidence="5" id="KW-1133">Transmembrane helix</keyword>
<dbReference type="EMBL" id="CAMXCT020006615">
    <property type="protein sequence ID" value="CAL1170391.1"/>
    <property type="molecule type" value="Genomic_DNA"/>
</dbReference>
<dbReference type="GO" id="GO:0016020">
    <property type="term" value="C:membrane"/>
    <property type="evidence" value="ECO:0007669"/>
    <property type="project" value="InterPro"/>
</dbReference>
<dbReference type="InterPro" id="IPR011990">
    <property type="entry name" value="TPR-like_helical_dom_sf"/>
</dbReference>
<gene>
    <name evidence="9" type="ORF">C1SCF055_LOCUS41694</name>
</gene>
<dbReference type="Pfam" id="PF00060">
    <property type="entry name" value="Lig_chan"/>
    <property type="match status" value="1"/>
</dbReference>
<dbReference type="SUPFAM" id="SSF54637">
    <property type="entry name" value="Thioesterase/thiol ester dehydrase-isomerase"/>
    <property type="match status" value="1"/>
</dbReference>
<feature type="region of interest" description="Disordered" evidence="4">
    <location>
        <begin position="644"/>
        <end position="665"/>
    </location>
</feature>
<feature type="domain" description="MaoC-like" evidence="7">
    <location>
        <begin position="333"/>
        <end position="428"/>
    </location>
</feature>
<comment type="caution">
    <text evidence="9">The sequence shown here is derived from an EMBL/GenBank/DDBJ whole genome shotgun (WGS) entry which is preliminary data.</text>
</comment>
<dbReference type="InterPro" id="IPR015813">
    <property type="entry name" value="Pyrv/PenolPyrv_kinase-like_dom"/>
</dbReference>
<keyword evidence="5" id="KW-0812">Transmembrane</keyword>
<evidence type="ECO:0000259" key="7">
    <source>
        <dbReference type="Pfam" id="PF01575"/>
    </source>
</evidence>
<feature type="domain" description="HpcH/HpaI aldolase/citrate lyase" evidence="8">
    <location>
        <begin position="15"/>
        <end position="240"/>
    </location>
</feature>
<reference evidence="9" key="1">
    <citation type="submission" date="2022-10" db="EMBL/GenBank/DDBJ databases">
        <authorList>
            <person name="Chen Y."/>
            <person name="Dougan E. K."/>
            <person name="Chan C."/>
            <person name="Rhodes N."/>
            <person name="Thang M."/>
        </authorList>
    </citation>
    <scope>NUCLEOTIDE SEQUENCE</scope>
</reference>
<evidence type="ECO:0000256" key="1">
    <source>
        <dbReference type="ARBA" id="ARBA00001946"/>
    </source>
</evidence>
<evidence type="ECO:0000256" key="3">
    <source>
        <dbReference type="ARBA" id="ARBA00022842"/>
    </source>
</evidence>
<dbReference type="Gene3D" id="1.10.287.70">
    <property type="match status" value="1"/>
</dbReference>
<dbReference type="GO" id="GO:0003824">
    <property type="term" value="F:catalytic activity"/>
    <property type="evidence" value="ECO:0007669"/>
    <property type="project" value="InterPro"/>
</dbReference>
<dbReference type="CDD" id="cd03451">
    <property type="entry name" value="FkbR2"/>
    <property type="match status" value="1"/>
</dbReference>
<dbReference type="Gene3D" id="3.10.129.10">
    <property type="entry name" value="Hotdog Thioesterase"/>
    <property type="match status" value="1"/>
</dbReference>
<keyword evidence="11" id="KW-1185">Reference proteome</keyword>
<dbReference type="Pfam" id="PF13646">
    <property type="entry name" value="HEAT_2"/>
    <property type="match status" value="1"/>
</dbReference>
<evidence type="ECO:0000256" key="2">
    <source>
        <dbReference type="ARBA" id="ARBA00022723"/>
    </source>
</evidence>